<feature type="compositionally biased region" description="Low complexity" evidence="1">
    <location>
        <begin position="47"/>
        <end position="57"/>
    </location>
</feature>
<protein>
    <submittedName>
        <fullName evidence="2">Transforming growth factor beta regulator 1-like</fullName>
    </submittedName>
</protein>
<dbReference type="PROSITE" id="PS51543">
    <property type="entry name" value="FYRC"/>
    <property type="match status" value="1"/>
</dbReference>
<keyword evidence="3" id="KW-1185">Reference proteome</keyword>
<feature type="non-terminal residue" evidence="2">
    <location>
        <position position="1"/>
    </location>
</feature>
<feature type="compositionally biased region" description="Low complexity" evidence="1">
    <location>
        <begin position="143"/>
        <end position="155"/>
    </location>
</feature>
<evidence type="ECO:0000313" key="2">
    <source>
        <dbReference type="EMBL" id="CAB4026280.1"/>
    </source>
</evidence>
<comment type="caution">
    <text evidence="2">The sequence shown here is derived from an EMBL/GenBank/DDBJ whole genome shotgun (WGS) entry which is preliminary data.</text>
</comment>
<dbReference type="EMBL" id="CACRXK020014114">
    <property type="protein sequence ID" value="CAB4026280.1"/>
    <property type="molecule type" value="Genomic_DNA"/>
</dbReference>
<reference evidence="2" key="1">
    <citation type="submission" date="2020-04" db="EMBL/GenBank/DDBJ databases">
        <authorList>
            <person name="Alioto T."/>
            <person name="Alioto T."/>
            <person name="Gomez Garrido J."/>
        </authorList>
    </citation>
    <scope>NUCLEOTIDE SEQUENCE</scope>
    <source>
        <strain evidence="2">A484AB</strain>
    </source>
</reference>
<feature type="compositionally biased region" description="Polar residues" evidence="1">
    <location>
        <begin position="156"/>
        <end position="167"/>
    </location>
</feature>
<dbReference type="PANTHER" id="PTHR22715">
    <property type="entry name" value="TRANSFORMING GROWTH FACTOR BETA REGULATED GENE 1"/>
    <property type="match status" value="1"/>
</dbReference>
<dbReference type="GO" id="GO:0005634">
    <property type="term" value="C:nucleus"/>
    <property type="evidence" value="ECO:0007669"/>
    <property type="project" value="InterPro"/>
</dbReference>
<proteinExistence type="predicted"/>
<evidence type="ECO:0000256" key="1">
    <source>
        <dbReference type="SAM" id="MobiDB-lite"/>
    </source>
</evidence>
<dbReference type="InterPro" id="IPR040092">
    <property type="entry name" value="TBRG1"/>
</dbReference>
<dbReference type="OrthoDB" id="5977526at2759"/>
<dbReference type="Gene3D" id="3.30.160.360">
    <property type="match status" value="1"/>
</dbReference>
<feature type="compositionally biased region" description="Polar residues" evidence="1">
    <location>
        <begin position="58"/>
        <end position="77"/>
    </location>
</feature>
<dbReference type="AlphaFoldDB" id="A0A6S7JBE8"/>
<dbReference type="Pfam" id="PF05965">
    <property type="entry name" value="FYRC"/>
    <property type="match status" value="1"/>
</dbReference>
<feature type="compositionally biased region" description="Polar residues" evidence="1">
    <location>
        <begin position="89"/>
        <end position="110"/>
    </location>
</feature>
<dbReference type="PANTHER" id="PTHR22715:SF0">
    <property type="entry name" value="TRANSFORMING GROWTH FACTOR BETA REGULATOR 1"/>
    <property type="match status" value="1"/>
</dbReference>
<gene>
    <name evidence="2" type="ORF">PACLA_8A000358</name>
</gene>
<feature type="region of interest" description="Disordered" evidence="1">
    <location>
        <begin position="47"/>
        <end position="190"/>
    </location>
</feature>
<organism evidence="2 3">
    <name type="scientific">Paramuricea clavata</name>
    <name type="common">Red gorgonian</name>
    <name type="synonym">Violescent sea-whip</name>
    <dbReference type="NCBI Taxonomy" id="317549"/>
    <lineage>
        <taxon>Eukaryota</taxon>
        <taxon>Metazoa</taxon>
        <taxon>Cnidaria</taxon>
        <taxon>Anthozoa</taxon>
        <taxon>Octocorallia</taxon>
        <taxon>Malacalcyonacea</taxon>
        <taxon>Plexauridae</taxon>
        <taxon>Paramuricea</taxon>
    </lineage>
</organism>
<name>A0A6S7JBE8_PARCT</name>
<dbReference type="Proteomes" id="UP001152795">
    <property type="component" value="Unassembled WGS sequence"/>
</dbReference>
<evidence type="ECO:0000313" key="3">
    <source>
        <dbReference type="Proteomes" id="UP001152795"/>
    </source>
</evidence>
<sequence length="190" mass="20440">GKEATNTGSGPEFFGFSHPTIQYLLQSLPYARKCAKYQWVKFELPKSKSSGKLGSNSAPNDESVTSSEQQEHTQTSFDSDEMFNETPMDDSSPNTMHNLTLTSVASNISEVPSPGFDSDMLGYQLKSTSGDPSLDLGTPISPPQSSLSSPLQLSPKINTNAMSPSATSQPSFIIPPSSPLFHFDDEGLPD</sequence>
<accession>A0A6S7JBE8</accession>
<dbReference type="GO" id="GO:0051726">
    <property type="term" value="P:regulation of cell cycle"/>
    <property type="evidence" value="ECO:0007669"/>
    <property type="project" value="TreeGrafter"/>
</dbReference>
<dbReference type="InterPro" id="IPR003889">
    <property type="entry name" value="FYrich_C"/>
</dbReference>